<dbReference type="InterPro" id="IPR017441">
    <property type="entry name" value="Protein_kinase_ATP_BS"/>
</dbReference>
<comment type="subcellular location">
    <subcellularLocation>
        <location evidence="1">Membrane</location>
        <topology evidence="1">Single-pass membrane protein</topology>
    </subcellularLocation>
</comment>
<keyword evidence="2 4" id="KW-0547">Nucleotide-binding</keyword>
<keyword evidence="8" id="KW-1185">Reference proteome</keyword>
<dbReference type="GO" id="GO:0005524">
    <property type="term" value="F:ATP binding"/>
    <property type="evidence" value="ECO:0007669"/>
    <property type="project" value="UniProtKB-UniRule"/>
</dbReference>
<evidence type="ECO:0000313" key="8">
    <source>
        <dbReference type="Proteomes" id="UP000199181"/>
    </source>
</evidence>
<feature type="binding site" evidence="4">
    <location>
        <position position="36"/>
    </location>
    <ligand>
        <name>ATP</name>
        <dbReference type="ChEBI" id="CHEBI:30616"/>
    </ligand>
</feature>
<dbReference type="SUPFAM" id="SSF52540">
    <property type="entry name" value="P-loop containing nucleoside triphosphate hydrolases"/>
    <property type="match status" value="1"/>
</dbReference>
<gene>
    <name evidence="7" type="ORF">SAMN05443639_105117</name>
</gene>
<dbReference type="GO" id="GO:0005737">
    <property type="term" value="C:cytoplasm"/>
    <property type="evidence" value="ECO:0007669"/>
    <property type="project" value="TreeGrafter"/>
</dbReference>
<dbReference type="InterPro" id="IPR008271">
    <property type="entry name" value="Ser/Thr_kinase_AS"/>
</dbReference>
<evidence type="ECO:0000256" key="2">
    <source>
        <dbReference type="ARBA" id="ARBA00022741"/>
    </source>
</evidence>
<dbReference type="Pfam" id="PF00069">
    <property type="entry name" value="Pkinase"/>
    <property type="match status" value="1"/>
</dbReference>
<dbReference type="SMART" id="SM00220">
    <property type="entry name" value="S_TKc"/>
    <property type="match status" value="1"/>
</dbReference>
<dbReference type="CDD" id="cd07302">
    <property type="entry name" value="CHD"/>
    <property type="match status" value="1"/>
</dbReference>
<dbReference type="PROSITE" id="PS50125">
    <property type="entry name" value="GUANYLATE_CYCLASE_2"/>
    <property type="match status" value="1"/>
</dbReference>
<name>A0A1I0HW37_9BACT</name>
<dbReference type="GO" id="GO:0004672">
    <property type="term" value="F:protein kinase activity"/>
    <property type="evidence" value="ECO:0007669"/>
    <property type="project" value="InterPro"/>
</dbReference>
<dbReference type="Gene3D" id="1.25.40.10">
    <property type="entry name" value="Tetratricopeptide repeat domain"/>
    <property type="match status" value="2"/>
</dbReference>
<evidence type="ECO:0000256" key="1">
    <source>
        <dbReference type="ARBA" id="ARBA00004167"/>
    </source>
</evidence>
<dbReference type="InterPro" id="IPR001054">
    <property type="entry name" value="A/G_cyclase"/>
</dbReference>
<dbReference type="SMART" id="SM00044">
    <property type="entry name" value="CYCc"/>
    <property type="match status" value="1"/>
</dbReference>
<dbReference type="InterPro" id="IPR000719">
    <property type="entry name" value="Prot_kinase_dom"/>
</dbReference>
<dbReference type="SUPFAM" id="SSF56112">
    <property type="entry name" value="Protein kinase-like (PK-like)"/>
    <property type="match status" value="1"/>
</dbReference>
<dbReference type="SUPFAM" id="SSF48452">
    <property type="entry name" value="TPR-like"/>
    <property type="match status" value="2"/>
</dbReference>
<accession>A0A1I0HW37</accession>
<dbReference type="FunFam" id="3.30.200.20:FF:000042">
    <property type="entry name" value="Aurora kinase A"/>
    <property type="match status" value="1"/>
</dbReference>
<dbReference type="PROSITE" id="PS00107">
    <property type="entry name" value="PROTEIN_KINASE_ATP"/>
    <property type="match status" value="1"/>
</dbReference>
<dbReference type="SUPFAM" id="SSF55073">
    <property type="entry name" value="Nucleotide cyclase"/>
    <property type="match status" value="1"/>
</dbReference>
<evidence type="ECO:0000313" key="7">
    <source>
        <dbReference type="EMBL" id="SET87572.1"/>
    </source>
</evidence>
<protein>
    <submittedName>
        <fullName evidence="7">TOMM system kinase/cyclase fusion protein</fullName>
    </submittedName>
</protein>
<dbReference type="GO" id="GO:0009190">
    <property type="term" value="P:cyclic nucleotide biosynthetic process"/>
    <property type="evidence" value="ECO:0007669"/>
    <property type="project" value="InterPro"/>
</dbReference>
<dbReference type="Gene3D" id="3.40.50.300">
    <property type="entry name" value="P-loop containing nucleotide triphosphate hydrolases"/>
    <property type="match status" value="1"/>
</dbReference>
<keyword evidence="3 4" id="KW-0067">ATP-binding</keyword>
<dbReference type="NCBIfam" id="TIGR03903">
    <property type="entry name" value="TOMM_kin_cyc"/>
    <property type="match status" value="1"/>
</dbReference>
<dbReference type="InterPro" id="IPR029787">
    <property type="entry name" value="Nucleotide_cyclase"/>
</dbReference>
<organism evidence="7 8">
    <name type="scientific">Stigmatella erecta</name>
    <dbReference type="NCBI Taxonomy" id="83460"/>
    <lineage>
        <taxon>Bacteria</taxon>
        <taxon>Pseudomonadati</taxon>
        <taxon>Myxococcota</taxon>
        <taxon>Myxococcia</taxon>
        <taxon>Myxococcales</taxon>
        <taxon>Cystobacterineae</taxon>
        <taxon>Archangiaceae</taxon>
        <taxon>Stigmatella</taxon>
    </lineage>
</organism>
<dbReference type="Gene3D" id="1.10.510.10">
    <property type="entry name" value="Transferase(Phosphotransferase) domain 1"/>
    <property type="match status" value="1"/>
</dbReference>
<dbReference type="PROSITE" id="PS00108">
    <property type="entry name" value="PROTEIN_KINASE_ST"/>
    <property type="match status" value="1"/>
</dbReference>
<proteinExistence type="predicted"/>
<feature type="domain" description="Guanylate cyclase" evidence="6">
    <location>
        <begin position="334"/>
        <end position="442"/>
    </location>
</feature>
<reference evidence="8" key="1">
    <citation type="submission" date="2016-10" db="EMBL/GenBank/DDBJ databases">
        <authorList>
            <person name="Varghese N."/>
            <person name="Submissions S."/>
        </authorList>
    </citation>
    <scope>NUCLEOTIDE SEQUENCE [LARGE SCALE GENOMIC DNA]</scope>
    <source>
        <strain evidence="8">DSM 16858</strain>
    </source>
</reference>
<dbReference type="InterPro" id="IPR041664">
    <property type="entry name" value="AAA_16"/>
</dbReference>
<dbReference type="InterPro" id="IPR027417">
    <property type="entry name" value="P-loop_NTPase"/>
</dbReference>
<evidence type="ECO:0000259" key="6">
    <source>
        <dbReference type="PROSITE" id="PS50125"/>
    </source>
</evidence>
<feature type="domain" description="Protein kinase" evidence="5">
    <location>
        <begin position="7"/>
        <end position="272"/>
    </location>
</feature>
<dbReference type="PROSITE" id="PS50011">
    <property type="entry name" value="PROTEIN_KINASE_DOM"/>
    <property type="match status" value="1"/>
</dbReference>
<dbReference type="CDD" id="cd14014">
    <property type="entry name" value="STKc_PknB_like"/>
    <property type="match status" value="1"/>
</dbReference>
<dbReference type="Gene3D" id="3.30.70.1230">
    <property type="entry name" value="Nucleotide cyclase"/>
    <property type="match status" value="1"/>
</dbReference>
<evidence type="ECO:0000256" key="3">
    <source>
        <dbReference type="ARBA" id="ARBA00022840"/>
    </source>
</evidence>
<dbReference type="PANTHER" id="PTHR16305">
    <property type="entry name" value="TESTICULAR SOLUBLE ADENYLYL CYCLASE"/>
    <property type="match status" value="1"/>
</dbReference>
<dbReference type="EMBL" id="FOIJ01000005">
    <property type="protein sequence ID" value="SET87572.1"/>
    <property type="molecule type" value="Genomic_DNA"/>
</dbReference>
<dbReference type="PANTHER" id="PTHR16305:SF28">
    <property type="entry name" value="GUANYLATE CYCLASE DOMAIN-CONTAINING PROTEIN"/>
    <property type="match status" value="1"/>
</dbReference>
<dbReference type="InterPro" id="IPR011009">
    <property type="entry name" value="Kinase-like_dom_sf"/>
</dbReference>
<dbReference type="InterPro" id="IPR023889">
    <property type="entry name" value="TOMM_kin_cyc"/>
</dbReference>
<evidence type="ECO:0000256" key="4">
    <source>
        <dbReference type="PROSITE-ProRule" id="PRU10141"/>
    </source>
</evidence>
<dbReference type="InterPro" id="IPR019734">
    <property type="entry name" value="TPR_rpt"/>
</dbReference>
<dbReference type="Pfam" id="PF13191">
    <property type="entry name" value="AAA_16"/>
    <property type="match status" value="1"/>
</dbReference>
<sequence length="1331" mass="147233">MVFQDRYEILSKLGEGGFGEVYRARQQVTQHEVAIKVLRTFHSAEEHQVARFQREMQVCAQLHHPNIVRLIDSGKAEPDLLYTVFEYVPGRTLAEVLAAEGALSPGESVHLMLQVLDALSCAHNQGVIHRDLKPQNIMLSHTGARRNAMVLDFGLGTLATEGKEDLARITRTHEMLGTPTYAAPEQLRGEPVTAGSDLYSWGLIFLECLTGQRMVDGATVQQVIFKQLGPDPIAIPEWLEHHRLGQLLRKVTSKDVKGRELSAQRVVRELELGAVEGWPMEGGKGAEPTAAPLLAPGLLEGQARGERRQLTAVCCHVSLFTSGEEDDEELDLSLRALHATCSFIARRHGAHVGSVLGEWMLFYFGYPRAEEDDARRAARATLEMAAQMERRGAELKAEGPRRLEFRAGLHTGLVISQDPYAPQRVDLPSLVGTTPNRAVRMQARAAPGTILVSEATSKLLRGHFSLDEQGRQEGAPGQEEGAFRLLHENRISPTSLDGVITLPLYGRAEELELLRQRWAQTVQGTGQSILLSGEPGIGKSRLVHELVRKVRGTPHAFLECRCAPEGRNNALSPVVELLETLLGIGRHAEPGQALAAIEALLTQHGFPLAEAMPLFAGLLSVRGSSGQYPVPEVSPQRAKELTLELLVSLFFEMSGQQPLLLLVEDLHWADPTTLELLGQLVEDCSTTRLCLVLTARSEFVPQGAMARVLQVQLSRLDRQRAEEMVKGLTQQVPLPRELVEQLVNRTDGVPLFLEELTRMVMDTLPARASDRTWTPTRLAIPSTLRDSLMARLDRLGAARETAQLAAALGRDFSYEVLKAVSSRPDAELQRDLRALADADLVHRRRGVRSPTYLFKHALIRDTAYESMLRPMRREVHARIAATLEQHFPELVTTRADLLALHHAAADQKRQALDYAQKAALGALMRSANAEAEAHVTEALGWLEVVEDVRERAQLELGLNGILIPARMSTYGWADEHIKTRIDRSQQLIDELGDSPQVAPSLWALGLYHHNRGHRPVARAVMERLLAMGEHSGNDSLIVMALCGLGHCLTVDGQLAEARACFERGLALYDASRHATLGVYLGLDPRAYAQMAMGFLGWMMGYADLAATYAHSALAWAEETKHPSSLALAYFFHLTFLQAQGDRAQVITLADKALDITQRHGLPANAVYCRMVRNWAVKDRQGLKHEINELQEKMGVGLAMTYYNYLLAELEFDAQRYDEARALIDIFLSGEKSPGERYYLADLLCLKGRCLRAQGEATAAEQCFREAMAVASQQAAKMLELKAANALCELLQERGQAPQAQALLTPLLEWFTEGFQSPEVARARVLLDQLAA</sequence>
<dbReference type="SMART" id="SM00028">
    <property type="entry name" value="TPR"/>
    <property type="match status" value="2"/>
</dbReference>
<dbReference type="GO" id="GO:0035556">
    <property type="term" value="P:intracellular signal transduction"/>
    <property type="evidence" value="ECO:0007669"/>
    <property type="project" value="InterPro"/>
</dbReference>
<evidence type="ECO:0000259" key="5">
    <source>
        <dbReference type="PROSITE" id="PS50011"/>
    </source>
</evidence>
<dbReference type="GO" id="GO:0004016">
    <property type="term" value="F:adenylate cyclase activity"/>
    <property type="evidence" value="ECO:0007669"/>
    <property type="project" value="UniProtKB-ARBA"/>
</dbReference>
<keyword evidence="7" id="KW-0418">Kinase</keyword>
<dbReference type="Pfam" id="PF00211">
    <property type="entry name" value="Guanylate_cyc"/>
    <property type="match status" value="1"/>
</dbReference>
<dbReference type="Proteomes" id="UP000199181">
    <property type="component" value="Unassembled WGS sequence"/>
</dbReference>
<keyword evidence="7" id="KW-0808">Transferase</keyword>
<dbReference type="GO" id="GO:0016020">
    <property type="term" value="C:membrane"/>
    <property type="evidence" value="ECO:0007669"/>
    <property type="project" value="UniProtKB-SubCell"/>
</dbReference>
<dbReference type="InterPro" id="IPR011990">
    <property type="entry name" value="TPR-like_helical_dom_sf"/>
</dbReference>